<accession>A0ACB0EVZ8</accession>
<dbReference type="EMBL" id="OX596112">
    <property type="protein sequence ID" value="CAI9704918.1"/>
    <property type="molecule type" value="Genomic_DNA"/>
</dbReference>
<reference evidence="1" key="1">
    <citation type="submission" date="2023-05" db="EMBL/GenBank/DDBJ databases">
        <authorList>
            <consortium name="ELIXIR-Norway"/>
        </authorList>
    </citation>
    <scope>NUCLEOTIDE SEQUENCE</scope>
</reference>
<gene>
    <name evidence="1" type="ORF">MRATA1EN3_LOCUS16131</name>
</gene>
<dbReference type="Proteomes" id="UP001162501">
    <property type="component" value="Chromosome 28"/>
</dbReference>
<name>A0ACB0EVZ8_RANTA</name>
<evidence type="ECO:0000313" key="1">
    <source>
        <dbReference type="EMBL" id="CAI9704918.1"/>
    </source>
</evidence>
<protein>
    <submittedName>
        <fullName evidence="1">Uncharacterized protein</fullName>
    </submittedName>
</protein>
<evidence type="ECO:0000313" key="2">
    <source>
        <dbReference type="Proteomes" id="UP001162501"/>
    </source>
</evidence>
<proteinExistence type="predicted"/>
<sequence>MACVLPGQEPVSACGGRAPSAFRDPYGPQSTGAGGAEGAAQPLHPVRDSRQELHNDASILSTFAAPDPPGRRKCRSRGVTHRPPHTEWAPMYVPPAPRAPPAVPGPLVPQTRTPRLHILGPTGFLIQKPRQLATQIGSPHPFRFLRALSVWVWVSQTSSGASVCSHRDPCADHGLPASVSPASFHRGLPPALGTGHTAISLPRLSPGCRVSEAVDPVPLQCPHVHPPQGSQGHASDSYRDFCEVASFMDVPVTGQVSMGLLPDQMPRSLAAAHSLVKTQMSGLSLPSGPSPSRPASRTAGASRLDARLSCLRLSQSRAVQTRCGCRPHTEPLSVGQGKAASRTEPEEHHSQQPLPRAGEVPSDQAFSDHFQLQEKQGRDARLNRHQHVTSRTWDLGSADPK</sequence>
<organism evidence="1 2">
    <name type="scientific">Rangifer tarandus platyrhynchus</name>
    <name type="common">Svalbard reindeer</name>
    <dbReference type="NCBI Taxonomy" id="3082113"/>
    <lineage>
        <taxon>Eukaryota</taxon>
        <taxon>Metazoa</taxon>
        <taxon>Chordata</taxon>
        <taxon>Craniata</taxon>
        <taxon>Vertebrata</taxon>
        <taxon>Euteleostomi</taxon>
        <taxon>Mammalia</taxon>
        <taxon>Eutheria</taxon>
        <taxon>Laurasiatheria</taxon>
        <taxon>Artiodactyla</taxon>
        <taxon>Ruminantia</taxon>
        <taxon>Pecora</taxon>
        <taxon>Cervidae</taxon>
        <taxon>Odocoileinae</taxon>
        <taxon>Rangifer</taxon>
    </lineage>
</organism>